<dbReference type="SUPFAM" id="SSF54909">
    <property type="entry name" value="Dimeric alpha+beta barrel"/>
    <property type="match status" value="1"/>
</dbReference>
<feature type="chain" id="PRO_5045576448" evidence="2">
    <location>
        <begin position="20"/>
        <end position="152"/>
    </location>
</feature>
<evidence type="ECO:0000256" key="1">
    <source>
        <dbReference type="ARBA" id="ARBA00007689"/>
    </source>
</evidence>
<evidence type="ECO:0000313" key="5">
    <source>
        <dbReference type="Proteomes" id="UP001597544"/>
    </source>
</evidence>
<evidence type="ECO:0000256" key="2">
    <source>
        <dbReference type="SAM" id="SignalP"/>
    </source>
</evidence>
<keyword evidence="2" id="KW-0732">Signal</keyword>
<keyword evidence="5" id="KW-1185">Reference proteome</keyword>
<reference evidence="5" key="1">
    <citation type="journal article" date="2019" name="Int. J. Syst. Evol. Microbiol.">
        <title>The Global Catalogue of Microorganisms (GCM) 10K type strain sequencing project: providing services to taxonomists for standard genome sequencing and annotation.</title>
        <authorList>
            <consortium name="The Broad Institute Genomics Platform"/>
            <consortium name="The Broad Institute Genome Sequencing Center for Infectious Disease"/>
            <person name="Wu L."/>
            <person name="Ma J."/>
        </authorList>
    </citation>
    <scope>NUCLEOTIDE SEQUENCE [LARGE SCALE GENOMIC DNA]</scope>
    <source>
        <strain evidence="5">KCTC 42498</strain>
    </source>
</reference>
<protein>
    <submittedName>
        <fullName evidence="4">YciI family protein</fullName>
    </submittedName>
</protein>
<dbReference type="RefSeq" id="WP_377506567.1">
    <property type="nucleotide sequence ID" value="NZ_JBHULU010000015.1"/>
</dbReference>
<feature type="signal peptide" evidence="2">
    <location>
        <begin position="1"/>
        <end position="19"/>
    </location>
</feature>
<comment type="caution">
    <text evidence="4">The sequence shown here is derived from an EMBL/GenBank/DDBJ whole genome shotgun (WGS) entry which is preliminary data.</text>
</comment>
<evidence type="ECO:0000259" key="3">
    <source>
        <dbReference type="Pfam" id="PF03795"/>
    </source>
</evidence>
<organism evidence="4 5">
    <name type="scientific">Pontibacter locisalis</name>
    <dbReference type="NCBI Taxonomy" id="1719035"/>
    <lineage>
        <taxon>Bacteria</taxon>
        <taxon>Pseudomonadati</taxon>
        <taxon>Bacteroidota</taxon>
        <taxon>Cytophagia</taxon>
        <taxon>Cytophagales</taxon>
        <taxon>Hymenobacteraceae</taxon>
        <taxon>Pontibacter</taxon>
    </lineage>
</organism>
<dbReference type="InterPro" id="IPR011008">
    <property type="entry name" value="Dimeric_a/b-barrel"/>
</dbReference>
<feature type="domain" description="YCII-related" evidence="3">
    <location>
        <begin position="49"/>
        <end position="122"/>
    </location>
</feature>
<dbReference type="EMBL" id="JBHULU010000015">
    <property type="protein sequence ID" value="MFD2514285.1"/>
    <property type="molecule type" value="Genomic_DNA"/>
</dbReference>
<accession>A0ABW5IMU3</accession>
<gene>
    <name evidence="4" type="ORF">ACFSRY_10445</name>
</gene>
<name>A0ABW5IMU3_9BACT</name>
<sequence length="152" mass="16763">MKSFFTFLILCFVAVGVQAQTNNSAYDKALADSLGADDYGMKQYILVILKTGPNTSTDKAQINKAFQGHMENIGKLVEQGKLIVAGPIGKNDKTYRGIFILNAKTKEEARAILATDPAVKAEFLDADLYDWYGSAALPMYLPIHNKLEKKKI</sequence>
<dbReference type="Pfam" id="PF03795">
    <property type="entry name" value="YCII"/>
    <property type="match status" value="1"/>
</dbReference>
<comment type="similarity">
    <text evidence="1">Belongs to the YciI family.</text>
</comment>
<dbReference type="Gene3D" id="3.30.70.1060">
    <property type="entry name" value="Dimeric alpha+beta barrel"/>
    <property type="match status" value="1"/>
</dbReference>
<dbReference type="InterPro" id="IPR005545">
    <property type="entry name" value="YCII"/>
</dbReference>
<evidence type="ECO:0000313" key="4">
    <source>
        <dbReference type="EMBL" id="MFD2514285.1"/>
    </source>
</evidence>
<dbReference type="Proteomes" id="UP001597544">
    <property type="component" value="Unassembled WGS sequence"/>
</dbReference>
<proteinExistence type="inferred from homology"/>